<evidence type="ECO:0000256" key="3">
    <source>
        <dbReference type="ARBA" id="ARBA00022729"/>
    </source>
</evidence>
<feature type="chain" id="PRO_5013254550" description="Putrescine-binding periplasmic protein" evidence="7">
    <location>
        <begin position="24"/>
        <end position="346"/>
    </location>
</feature>
<gene>
    <name evidence="8" type="ORF">TALK_16150</name>
</gene>
<evidence type="ECO:0000256" key="4">
    <source>
        <dbReference type="ARBA" id="ARBA00022764"/>
    </source>
</evidence>
<comment type="similarity">
    <text evidence="5">Belongs to the bacterial solute-binding protein PotD/PotF family.</text>
</comment>
<evidence type="ECO:0000256" key="2">
    <source>
        <dbReference type="ARBA" id="ARBA00022448"/>
    </source>
</evidence>
<feature type="binding site" evidence="6">
    <location>
        <begin position="167"/>
        <end position="170"/>
    </location>
    <ligand>
        <name>spermidine</name>
        <dbReference type="ChEBI" id="CHEBI:57834"/>
    </ligand>
</feature>
<dbReference type="Gene3D" id="3.40.190.10">
    <property type="entry name" value="Periplasmic binding protein-like II"/>
    <property type="match status" value="2"/>
</dbReference>
<evidence type="ECO:0000313" key="8">
    <source>
        <dbReference type="EMBL" id="OSQ46724.1"/>
    </source>
</evidence>
<dbReference type="AlphaFoldDB" id="A0A1Y2L8Q2"/>
<evidence type="ECO:0000313" key="9">
    <source>
        <dbReference type="Proteomes" id="UP000193396"/>
    </source>
</evidence>
<dbReference type="Pfam" id="PF13416">
    <property type="entry name" value="SBP_bac_8"/>
    <property type="match status" value="1"/>
</dbReference>
<keyword evidence="3 7" id="KW-0732">Signal</keyword>
<dbReference type="GO" id="GO:0019808">
    <property type="term" value="F:polyamine binding"/>
    <property type="evidence" value="ECO:0007669"/>
    <property type="project" value="InterPro"/>
</dbReference>
<protein>
    <recommendedName>
        <fullName evidence="5">Putrescine-binding periplasmic protein</fullName>
    </recommendedName>
</protein>
<keyword evidence="4 5" id="KW-0574">Periplasm</keyword>
<dbReference type="Proteomes" id="UP000193396">
    <property type="component" value="Unassembled WGS sequence"/>
</dbReference>
<sequence>MNIRSVLLGASALAVLSVGSAKADESLFLYNWSNYFPPELMEKFEADTGIKVTLDVYDSNETMLAKLQAGASGYDIVVASDYMVDTMIKDGLATEFDAKSLANFKNVAKPHDTLKYDPERKYSVTYLWGTTGFTYDGAATDAKLEQSWKEFFEPREEFRGKIGALNDEVEMYNAASYYIGIPKCTEDPAEAQKVLDVLLKQKPFVAVYSSEGTIDRMSAREVQMHMQWNGAAHRTKASIPEAVYVYPKEGLTYWSDHFVVPKGAPDFENAKTFINWMMQPENAAAASNYAGYMNGIKGAGEFMDESLKTDPAVNMPDEYASLLVAGQNCSAKARDLRNRVWTKLKN</sequence>
<accession>A0A1Y2L8Q2</accession>
<dbReference type="PANTHER" id="PTHR30222:SF12">
    <property type="entry name" value="NORSPERMIDINE SENSOR"/>
    <property type="match status" value="1"/>
</dbReference>
<dbReference type="STRING" id="1293890.TALK_16150"/>
<keyword evidence="9" id="KW-1185">Reference proteome</keyword>
<evidence type="ECO:0000256" key="6">
    <source>
        <dbReference type="PIRSR" id="PIRSR019574-1"/>
    </source>
</evidence>
<comment type="subcellular location">
    <subcellularLocation>
        <location evidence="1 5">Periplasm</location>
    </subcellularLocation>
</comment>
<name>A0A1Y2L8Q2_9PROT</name>
<proteinExistence type="inferred from homology"/>
<dbReference type="SUPFAM" id="SSF53850">
    <property type="entry name" value="Periplasmic binding protein-like II"/>
    <property type="match status" value="1"/>
</dbReference>
<dbReference type="InterPro" id="IPR006059">
    <property type="entry name" value="SBP"/>
</dbReference>
<dbReference type="OrthoDB" id="9769319at2"/>
<dbReference type="GO" id="GO:0042597">
    <property type="term" value="C:periplasmic space"/>
    <property type="evidence" value="ECO:0007669"/>
    <property type="project" value="UniProtKB-SubCell"/>
</dbReference>
<evidence type="ECO:0000256" key="5">
    <source>
        <dbReference type="PIRNR" id="PIRNR019574"/>
    </source>
</evidence>
<dbReference type="GO" id="GO:0015846">
    <property type="term" value="P:polyamine transport"/>
    <property type="evidence" value="ECO:0007669"/>
    <property type="project" value="InterPro"/>
</dbReference>
<dbReference type="InterPro" id="IPR001188">
    <property type="entry name" value="Sperm_putr-bd"/>
</dbReference>
<dbReference type="RefSeq" id="WP_085620175.1">
    <property type="nucleotide sequence ID" value="NZ_CAXBPE010000006.1"/>
</dbReference>
<reference evidence="8 9" key="1">
    <citation type="submission" date="2014-03" db="EMBL/GenBank/DDBJ databases">
        <title>The draft genome sequence of Thalassospira alkalitolerans JCM 18968.</title>
        <authorList>
            <person name="Lai Q."/>
            <person name="Shao Z."/>
        </authorList>
    </citation>
    <scope>NUCLEOTIDE SEQUENCE [LARGE SCALE GENOMIC DNA]</scope>
    <source>
        <strain evidence="8 9">JCM 18968</strain>
    </source>
</reference>
<comment type="function">
    <text evidence="5">Required for the activity of the bacterial periplasmic transport system of putrescine.</text>
</comment>
<dbReference type="PIRSF" id="PIRSF019574">
    <property type="entry name" value="Periplasmic_polyamine_BP"/>
    <property type="match status" value="1"/>
</dbReference>
<evidence type="ECO:0000256" key="1">
    <source>
        <dbReference type="ARBA" id="ARBA00004418"/>
    </source>
</evidence>
<organism evidence="8 9">
    <name type="scientific">Thalassospira alkalitolerans</name>
    <dbReference type="NCBI Taxonomy" id="1293890"/>
    <lineage>
        <taxon>Bacteria</taxon>
        <taxon>Pseudomonadati</taxon>
        <taxon>Pseudomonadota</taxon>
        <taxon>Alphaproteobacteria</taxon>
        <taxon>Rhodospirillales</taxon>
        <taxon>Thalassospiraceae</taxon>
        <taxon>Thalassospira</taxon>
    </lineage>
</organism>
<dbReference type="EMBL" id="JFKB01000011">
    <property type="protein sequence ID" value="OSQ46724.1"/>
    <property type="molecule type" value="Genomic_DNA"/>
</dbReference>
<evidence type="ECO:0000256" key="7">
    <source>
        <dbReference type="SAM" id="SignalP"/>
    </source>
</evidence>
<comment type="caution">
    <text evidence="8">The sequence shown here is derived from an EMBL/GenBank/DDBJ whole genome shotgun (WGS) entry which is preliminary data.</text>
</comment>
<dbReference type="PRINTS" id="PR00909">
    <property type="entry name" value="SPERMDNBNDNG"/>
</dbReference>
<feature type="binding site" evidence="6">
    <location>
        <position position="82"/>
    </location>
    <ligand>
        <name>spermidine</name>
        <dbReference type="ChEBI" id="CHEBI:57834"/>
    </ligand>
</feature>
<dbReference type="PANTHER" id="PTHR30222">
    <property type="entry name" value="SPERMIDINE/PUTRESCINE-BINDING PERIPLASMIC PROTEIN"/>
    <property type="match status" value="1"/>
</dbReference>
<feature type="signal peptide" evidence="7">
    <location>
        <begin position="1"/>
        <end position="23"/>
    </location>
</feature>
<keyword evidence="2 5" id="KW-0813">Transport</keyword>